<name>A0A5C3ESI5_9BASI</name>
<protein>
    <submittedName>
        <fullName evidence="2">Uncharacterized protein</fullName>
    </submittedName>
</protein>
<dbReference type="Proteomes" id="UP000323386">
    <property type="component" value="Unassembled WGS sequence"/>
</dbReference>
<gene>
    <name evidence="2" type="ORF">PSFLO_00679</name>
</gene>
<evidence type="ECO:0000313" key="3">
    <source>
        <dbReference type="Proteomes" id="UP000323386"/>
    </source>
</evidence>
<evidence type="ECO:0000313" key="2">
    <source>
        <dbReference type="EMBL" id="SPO35208.1"/>
    </source>
</evidence>
<proteinExistence type="predicted"/>
<feature type="chain" id="PRO_5022739439" evidence="1">
    <location>
        <begin position="29"/>
        <end position="158"/>
    </location>
</feature>
<evidence type="ECO:0000256" key="1">
    <source>
        <dbReference type="SAM" id="SignalP"/>
    </source>
</evidence>
<dbReference type="EMBL" id="OOIP01000001">
    <property type="protein sequence ID" value="SPO35208.1"/>
    <property type="molecule type" value="Genomic_DNA"/>
</dbReference>
<dbReference type="AlphaFoldDB" id="A0A5C3ESI5"/>
<organism evidence="2 3">
    <name type="scientific">Pseudozyma flocculosa</name>
    <dbReference type="NCBI Taxonomy" id="84751"/>
    <lineage>
        <taxon>Eukaryota</taxon>
        <taxon>Fungi</taxon>
        <taxon>Dikarya</taxon>
        <taxon>Basidiomycota</taxon>
        <taxon>Ustilaginomycotina</taxon>
        <taxon>Ustilaginomycetes</taxon>
        <taxon>Ustilaginales</taxon>
        <taxon>Ustilaginaceae</taxon>
        <taxon>Pseudozyma</taxon>
    </lineage>
</organism>
<feature type="signal peptide" evidence="1">
    <location>
        <begin position="1"/>
        <end position="28"/>
    </location>
</feature>
<keyword evidence="3" id="KW-1185">Reference proteome</keyword>
<reference evidence="2 3" key="1">
    <citation type="submission" date="2018-03" db="EMBL/GenBank/DDBJ databases">
        <authorList>
            <person name="Guldener U."/>
        </authorList>
    </citation>
    <scope>NUCLEOTIDE SEQUENCE [LARGE SCALE GENOMIC DNA]</scope>
    <source>
        <strain evidence="2 3">DAOM196992</strain>
    </source>
</reference>
<dbReference type="OrthoDB" id="3363113at2759"/>
<accession>A0A5C3ESI5</accession>
<sequence length="158" mass="15795">MPTRSLLGAKAALSLVLLVASLVAHVSAQQESSRSVDPLNGSTLPTNIFTPAQTFTPVTTFAQATGGQQTVLTGVGPSVDPGTALFTYTRPTASVAPTPNDALSASLASSGYPTATDARNLAPSPNNLQIADDAVRTGASLFALAASAAVGALLVFGL</sequence>
<keyword evidence="1" id="KW-0732">Signal</keyword>